<evidence type="ECO:0000313" key="2">
    <source>
        <dbReference type="EMBL" id="KGT73316.1"/>
    </source>
</evidence>
<dbReference type="Proteomes" id="UP000030377">
    <property type="component" value="Unassembled WGS sequence"/>
</dbReference>
<dbReference type="PANTHER" id="PTHR37315">
    <property type="entry name" value="UPF0311 PROTEIN BLR7842"/>
    <property type="match status" value="1"/>
</dbReference>
<dbReference type="AlphaFoldDB" id="A0A0A3XJG8"/>
<dbReference type="HAMAP" id="MF_00775">
    <property type="entry name" value="UPF0311"/>
    <property type="match status" value="1"/>
</dbReference>
<dbReference type="Pfam" id="PF11578">
    <property type="entry name" value="DUF3237"/>
    <property type="match status" value="1"/>
</dbReference>
<proteinExistence type="inferred from homology"/>
<reference evidence="2 3" key="1">
    <citation type="submission" date="2014-09" db="EMBL/GenBank/DDBJ databases">
        <title>Draft genome of Bradyrhizobium japonicum Is-34.</title>
        <authorList>
            <person name="Tsurumaru H."/>
            <person name="Yamakawa T."/>
            <person name="Hashimoto S."/>
            <person name="Okizaki K."/>
            <person name="Kanesaki Y."/>
            <person name="Yoshikawa H."/>
            <person name="Yajima S."/>
        </authorList>
    </citation>
    <scope>NUCLEOTIDE SEQUENCE [LARGE SCALE GENOMIC DNA]</scope>
    <source>
        <strain evidence="2 3">Is-34</strain>
    </source>
</reference>
<accession>A0A0A3XJG8</accession>
<dbReference type="EMBL" id="JRPN01000048">
    <property type="protein sequence ID" value="KGT73316.1"/>
    <property type="molecule type" value="Genomic_DNA"/>
</dbReference>
<name>A0A0A3XJG8_BRAJP</name>
<dbReference type="RefSeq" id="WP_028158245.1">
    <property type="nucleotide sequence ID" value="NZ_JANUDC010000001.1"/>
</dbReference>
<evidence type="ECO:0000256" key="1">
    <source>
        <dbReference type="HAMAP-Rule" id="MF_00775"/>
    </source>
</evidence>
<evidence type="ECO:0000313" key="3">
    <source>
        <dbReference type="Proteomes" id="UP000030377"/>
    </source>
</evidence>
<sequence length="151" mass="17284">MPEINTSFLFTIALEIQVSILGDTPYGRRRIFHFDGGSFDGPKLKGKVLPGGGGWSLIRRDDVMEVDVRLTLETDDKHQIYTAWKGLRHGPKEVMDRLYRGEIVDPKAYYFRTTPYFETSSEKYDWMNRICSIASGSLSPNARTLDVFQVL</sequence>
<comment type="similarity">
    <text evidence="1">Belongs to the UPF0311 family.</text>
</comment>
<dbReference type="InterPro" id="IPR020915">
    <property type="entry name" value="UPF0311"/>
</dbReference>
<protein>
    <recommendedName>
        <fullName evidence="1">UPF0311 protein MA20_44565</fullName>
    </recommendedName>
</protein>
<dbReference type="Gene3D" id="2.40.160.20">
    <property type="match status" value="1"/>
</dbReference>
<organism evidence="2 3">
    <name type="scientific">Bradyrhizobium japonicum</name>
    <dbReference type="NCBI Taxonomy" id="375"/>
    <lineage>
        <taxon>Bacteria</taxon>
        <taxon>Pseudomonadati</taxon>
        <taxon>Pseudomonadota</taxon>
        <taxon>Alphaproteobacteria</taxon>
        <taxon>Hyphomicrobiales</taxon>
        <taxon>Nitrobacteraceae</taxon>
        <taxon>Bradyrhizobium</taxon>
    </lineage>
</organism>
<comment type="caution">
    <text evidence="2">The sequence shown here is derived from an EMBL/GenBank/DDBJ whole genome shotgun (WGS) entry which is preliminary data.</text>
</comment>
<dbReference type="PANTHER" id="PTHR37315:SF1">
    <property type="entry name" value="UPF0311 PROTEIN BLR7842"/>
    <property type="match status" value="1"/>
</dbReference>
<gene>
    <name evidence="2" type="ORF">MA20_44565</name>
</gene>